<dbReference type="SUPFAM" id="SSF52172">
    <property type="entry name" value="CheY-like"/>
    <property type="match status" value="1"/>
</dbReference>
<feature type="modified residue" description="4-aspartylphosphate" evidence="5">
    <location>
        <position position="85"/>
    </location>
</feature>
<dbReference type="PROSITE" id="PS50110">
    <property type="entry name" value="RESPONSE_REGULATORY"/>
    <property type="match status" value="1"/>
</dbReference>
<dbReference type="Proteomes" id="UP000266482">
    <property type="component" value="Unassembled WGS sequence"/>
</dbReference>
<dbReference type="GO" id="GO:0000160">
    <property type="term" value="P:phosphorelay signal transduction system"/>
    <property type="evidence" value="ECO:0007669"/>
    <property type="project" value="InterPro"/>
</dbReference>
<dbReference type="AlphaFoldDB" id="A0A3A1UY71"/>
<evidence type="ECO:0000313" key="8">
    <source>
        <dbReference type="Proteomes" id="UP000266482"/>
    </source>
</evidence>
<evidence type="ECO:0000259" key="6">
    <source>
        <dbReference type="PROSITE" id="PS50110"/>
    </source>
</evidence>
<keyword evidence="1 5" id="KW-0597">Phosphoprotein</keyword>
<dbReference type="InterPro" id="IPR058245">
    <property type="entry name" value="NreC/VraR/RcsB-like_REC"/>
</dbReference>
<dbReference type="PANTHER" id="PTHR43214">
    <property type="entry name" value="TWO-COMPONENT RESPONSE REGULATOR"/>
    <property type="match status" value="1"/>
</dbReference>
<dbReference type="PANTHER" id="PTHR43214:SF43">
    <property type="entry name" value="TWO-COMPONENT RESPONSE REGULATOR"/>
    <property type="match status" value="1"/>
</dbReference>
<keyword evidence="3 7" id="KW-0238">DNA-binding</keyword>
<dbReference type="CDD" id="cd17535">
    <property type="entry name" value="REC_NarL-like"/>
    <property type="match status" value="1"/>
</dbReference>
<evidence type="ECO:0000256" key="1">
    <source>
        <dbReference type="ARBA" id="ARBA00022553"/>
    </source>
</evidence>
<dbReference type="InterPro" id="IPR000792">
    <property type="entry name" value="Tscrpt_reg_LuxR_C"/>
</dbReference>
<accession>A0A3A1UY71</accession>
<dbReference type="Gene3D" id="3.40.50.2300">
    <property type="match status" value="1"/>
</dbReference>
<keyword evidence="2" id="KW-0805">Transcription regulation</keyword>
<dbReference type="SUPFAM" id="SSF46894">
    <property type="entry name" value="C-terminal effector domain of the bipartite response regulators"/>
    <property type="match status" value="1"/>
</dbReference>
<dbReference type="EMBL" id="QXQA01000007">
    <property type="protein sequence ID" value="RIX52401.1"/>
    <property type="molecule type" value="Genomic_DNA"/>
</dbReference>
<dbReference type="OrthoDB" id="188043at2"/>
<evidence type="ECO:0000256" key="5">
    <source>
        <dbReference type="PROSITE-ProRule" id="PRU00169"/>
    </source>
</evidence>
<dbReference type="InterPro" id="IPR039420">
    <property type="entry name" value="WalR-like"/>
</dbReference>
<keyword evidence="8" id="KW-1185">Reference proteome</keyword>
<organism evidence="7 8">
    <name type="scientific">Paenibacillus nanensis</name>
    <dbReference type="NCBI Taxonomy" id="393251"/>
    <lineage>
        <taxon>Bacteria</taxon>
        <taxon>Bacillati</taxon>
        <taxon>Bacillota</taxon>
        <taxon>Bacilli</taxon>
        <taxon>Bacillales</taxon>
        <taxon>Paenibacillaceae</taxon>
        <taxon>Paenibacillus</taxon>
    </lineage>
</organism>
<gene>
    <name evidence="7" type="ORF">D3P08_13045</name>
</gene>
<evidence type="ECO:0000256" key="2">
    <source>
        <dbReference type="ARBA" id="ARBA00023015"/>
    </source>
</evidence>
<evidence type="ECO:0000313" key="7">
    <source>
        <dbReference type="EMBL" id="RIX52401.1"/>
    </source>
</evidence>
<keyword evidence="4" id="KW-0804">Transcription</keyword>
<dbReference type="GO" id="GO:0003677">
    <property type="term" value="F:DNA binding"/>
    <property type="evidence" value="ECO:0007669"/>
    <property type="project" value="UniProtKB-KW"/>
</dbReference>
<dbReference type="SMART" id="SM00448">
    <property type="entry name" value="REC"/>
    <property type="match status" value="1"/>
</dbReference>
<feature type="domain" description="Response regulatory" evidence="6">
    <location>
        <begin position="34"/>
        <end position="152"/>
    </location>
</feature>
<dbReference type="SMART" id="SM00421">
    <property type="entry name" value="HTH_LUXR"/>
    <property type="match status" value="1"/>
</dbReference>
<sequence length="254" mass="28890">MCGSTANSGRERHFMFTYPYTEQQTNRQASRPIKVAVAEDHDILRQDFSEMIESRPNMEWVGAAASGNAAVELALRANPDILLMDIEMESHQDGIEAANRLSLLKPELGIIFLTVHEDDETIYKAYTLSNAKDYLVKSAEHLEIIRSIESAYVEQKHGSSSMSSKLKSEFSRLKQTESKLIFFMGILSQLTQAEREIIKLLLGGCKVEEIARLRMVEPVTIKSQINTLLKKFRMKRTKEIASLVRELNVSFIFE</sequence>
<dbReference type="InterPro" id="IPR001789">
    <property type="entry name" value="Sig_transdc_resp-reg_receiver"/>
</dbReference>
<dbReference type="Pfam" id="PF00072">
    <property type="entry name" value="Response_reg"/>
    <property type="match status" value="1"/>
</dbReference>
<dbReference type="GO" id="GO:0006355">
    <property type="term" value="P:regulation of DNA-templated transcription"/>
    <property type="evidence" value="ECO:0007669"/>
    <property type="project" value="InterPro"/>
</dbReference>
<evidence type="ECO:0000256" key="3">
    <source>
        <dbReference type="ARBA" id="ARBA00023125"/>
    </source>
</evidence>
<reference evidence="7 8" key="1">
    <citation type="submission" date="2018-09" db="EMBL/GenBank/DDBJ databases">
        <title>Paenibacillus aracenensis nov. sp. isolated from a cave in southern Spain.</title>
        <authorList>
            <person name="Jurado V."/>
            <person name="Gutierrez-Patricio S."/>
            <person name="Gonzalez-Pimentel J.L."/>
            <person name="Miller A.Z."/>
            <person name="Laiz L."/>
            <person name="Saiz-Jimenez C."/>
        </authorList>
    </citation>
    <scope>NUCLEOTIDE SEQUENCE [LARGE SCALE GENOMIC DNA]</scope>
    <source>
        <strain evidence="7 8">DSM 22867</strain>
    </source>
</reference>
<comment type="caution">
    <text evidence="7">The sequence shown here is derived from an EMBL/GenBank/DDBJ whole genome shotgun (WGS) entry which is preliminary data.</text>
</comment>
<evidence type="ECO:0000256" key="4">
    <source>
        <dbReference type="ARBA" id="ARBA00023163"/>
    </source>
</evidence>
<name>A0A3A1UY71_9BACL</name>
<proteinExistence type="predicted"/>
<protein>
    <submittedName>
        <fullName evidence="7">DNA-binding response regulator</fullName>
    </submittedName>
</protein>
<dbReference type="InterPro" id="IPR016032">
    <property type="entry name" value="Sig_transdc_resp-reg_C-effctor"/>
</dbReference>
<dbReference type="InterPro" id="IPR011006">
    <property type="entry name" value="CheY-like_superfamily"/>
</dbReference>